<accession>A0ABW2WWI1</accession>
<gene>
    <name evidence="1" type="ORF">ACFQ2K_21815</name>
</gene>
<organism evidence="1 2">
    <name type="scientific">Streptomyces sanglieri</name>
    <dbReference type="NCBI Taxonomy" id="193460"/>
    <lineage>
        <taxon>Bacteria</taxon>
        <taxon>Bacillati</taxon>
        <taxon>Actinomycetota</taxon>
        <taxon>Actinomycetes</taxon>
        <taxon>Kitasatosporales</taxon>
        <taxon>Streptomycetaceae</taxon>
        <taxon>Streptomyces</taxon>
    </lineage>
</organism>
<comment type="caution">
    <text evidence="1">The sequence shown here is derived from an EMBL/GenBank/DDBJ whole genome shotgun (WGS) entry which is preliminary data.</text>
</comment>
<evidence type="ECO:0000313" key="2">
    <source>
        <dbReference type="Proteomes" id="UP001596915"/>
    </source>
</evidence>
<reference evidence="2" key="1">
    <citation type="journal article" date="2019" name="Int. J. Syst. Evol. Microbiol.">
        <title>The Global Catalogue of Microorganisms (GCM) 10K type strain sequencing project: providing services to taxonomists for standard genome sequencing and annotation.</title>
        <authorList>
            <consortium name="The Broad Institute Genomics Platform"/>
            <consortium name="The Broad Institute Genome Sequencing Center for Infectious Disease"/>
            <person name="Wu L."/>
            <person name="Ma J."/>
        </authorList>
    </citation>
    <scope>NUCLEOTIDE SEQUENCE [LARGE SCALE GENOMIC DNA]</scope>
    <source>
        <strain evidence="2">JCM 12607</strain>
    </source>
</reference>
<sequence length="128" mass="14760">MFPERFDAVAQMLGKQAFTPIRAVETWLQFVENCEEGYEDSLAEYRNELSFRRFLQVVIDDPQVRQASDAQWFITEVAAIDARFSSLLEDGFQVTGSWGWWERRIPRVGGGVFVIDVRDAYGVDIESI</sequence>
<proteinExistence type="predicted"/>
<dbReference type="Proteomes" id="UP001596915">
    <property type="component" value="Unassembled WGS sequence"/>
</dbReference>
<name>A0ABW2WWI1_9ACTN</name>
<evidence type="ECO:0000313" key="1">
    <source>
        <dbReference type="EMBL" id="MFD0624996.1"/>
    </source>
</evidence>
<keyword evidence="2" id="KW-1185">Reference proteome</keyword>
<dbReference type="EMBL" id="JBHTGL010000008">
    <property type="protein sequence ID" value="MFD0624996.1"/>
    <property type="molecule type" value="Genomic_DNA"/>
</dbReference>
<protein>
    <submittedName>
        <fullName evidence="1">Uncharacterized protein</fullName>
    </submittedName>
</protein>